<dbReference type="AlphaFoldDB" id="A0A2L0EYH1"/>
<gene>
    <name evidence="5" type="ORF">SOCE26_058060</name>
</gene>
<dbReference type="InterPro" id="IPR020449">
    <property type="entry name" value="Tscrpt_reg_AraC-type_HTH"/>
</dbReference>
<keyword evidence="3" id="KW-0804">Transcription</keyword>
<proteinExistence type="predicted"/>
<reference evidence="5 6" key="1">
    <citation type="submission" date="2015-09" db="EMBL/GenBank/DDBJ databases">
        <title>Sorangium comparison.</title>
        <authorList>
            <person name="Zaburannyi N."/>
            <person name="Bunk B."/>
            <person name="Overmann J."/>
            <person name="Mueller R."/>
        </authorList>
    </citation>
    <scope>NUCLEOTIDE SEQUENCE [LARGE SCALE GENOMIC DNA]</scope>
    <source>
        <strain evidence="5 6">So ce26</strain>
    </source>
</reference>
<keyword evidence="2" id="KW-0238">DNA-binding</keyword>
<dbReference type="InterPro" id="IPR009057">
    <property type="entry name" value="Homeodomain-like_sf"/>
</dbReference>
<protein>
    <submittedName>
        <fullName evidence="5">Regulatory protein pocR</fullName>
    </submittedName>
</protein>
<dbReference type="EMBL" id="CP012673">
    <property type="protein sequence ID" value="AUX44342.1"/>
    <property type="molecule type" value="Genomic_DNA"/>
</dbReference>
<dbReference type="PRINTS" id="PR00032">
    <property type="entry name" value="HTHARAC"/>
</dbReference>
<dbReference type="PROSITE" id="PS00041">
    <property type="entry name" value="HTH_ARAC_FAMILY_1"/>
    <property type="match status" value="2"/>
</dbReference>
<accession>A0A2L0EYH1</accession>
<evidence type="ECO:0000256" key="2">
    <source>
        <dbReference type="ARBA" id="ARBA00023125"/>
    </source>
</evidence>
<feature type="domain" description="HTH araC/xylS-type" evidence="4">
    <location>
        <begin position="12"/>
        <end position="110"/>
    </location>
</feature>
<dbReference type="InterPro" id="IPR018060">
    <property type="entry name" value="HTH_AraC"/>
</dbReference>
<dbReference type="SMART" id="SM00342">
    <property type="entry name" value="HTH_ARAC"/>
    <property type="match status" value="1"/>
</dbReference>
<dbReference type="PROSITE" id="PS01124">
    <property type="entry name" value="HTH_ARAC_FAMILY_2"/>
    <property type="match status" value="1"/>
</dbReference>
<dbReference type="SUPFAM" id="SSF46689">
    <property type="entry name" value="Homeodomain-like"/>
    <property type="match status" value="2"/>
</dbReference>
<evidence type="ECO:0000256" key="1">
    <source>
        <dbReference type="ARBA" id="ARBA00023015"/>
    </source>
</evidence>
<dbReference type="Pfam" id="PF12833">
    <property type="entry name" value="HTH_18"/>
    <property type="match status" value="1"/>
</dbReference>
<evidence type="ECO:0000313" key="6">
    <source>
        <dbReference type="Proteomes" id="UP000238348"/>
    </source>
</evidence>
<organism evidence="5 6">
    <name type="scientific">Sorangium cellulosum</name>
    <name type="common">Polyangium cellulosum</name>
    <dbReference type="NCBI Taxonomy" id="56"/>
    <lineage>
        <taxon>Bacteria</taxon>
        <taxon>Pseudomonadati</taxon>
        <taxon>Myxococcota</taxon>
        <taxon>Polyangia</taxon>
        <taxon>Polyangiales</taxon>
        <taxon>Polyangiaceae</taxon>
        <taxon>Sorangium</taxon>
    </lineage>
</organism>
<dbReference type="InterPro" id="IPR050204">
    <property type="entry name" value="AraC_XylS_family_regulators"/>
</dbReference>
<keyword evidence="1" id="KW-0805">Transcription regulation</keyword>
<evidence type="ECO:0000259" key="4">
    <source>
        <dbReference type="PROSITE" id="PS01124"/>
    </source>
</evidence>
<name>A0A2L0EYH1_SORCE</name>
<dbReference type="GO" id="GO:0003700">
    <property type="term" value="F:DNA-binding transcription factor activity"/>
    <property type="evidence" value="ECO:0007669"/>
    <property type="project" value="InterPro"/>
</dbReference>
<evidence type="ECO:0000313" key="5">
    <source>
        <dbReference type="EMBL" id="AUX44342.1"/>
    </source>
</evidence>
<dbReference type="GO" id="GO:0043565">
    <property type="term" value="F:sequence-specific DNA binding"/>
    <property type="evidence" value="ECO:0007669"/>
    <property type="project" value="InterPro"/>
</dbReference>
<dbReference type="Proteomes" id="UP000238348">
    <property type="component" value="Chromosome"/>
</dbReference>
<sequence length="147" mass="16448">MLLGHDALRNLCRARDLLSEVHEPTLSIEEVARAAAISPYHFIRQFEAVFGVTPHQYRIRRRLELAKQLLAAGHHSVTDVCMAVGFSSLGSFSALFAQRIGVPPSVYRRRLRALVQVPGTLPWELVPGCFTLMGRLPPGAFRNFREA</sequence>
<dbReference type="Gene3D" id="1.10.10.60">
    <property type="entry name" value="Homeodomain-like"/>
    <property type="match status" value="2"/>
</dbReference>
<evidence type="ECO:0000256" key="3">
    <source>
        <dbReference type="ARBA" id="ARBA00023163"/>
    </source>
</evidence>
<dbReference type="PANTHER" id="PTHR46796">
    <property type="entry name" value="HTH-TYPE TRANSCRIPTIONAL ACTIVATOR RHAS-RELATED"/>
    <property type="match status" value="1"/>
</dbReference>
<dbReference type="InterPro" id="IPR018062">
    <property type="entry name" value="HTH_AraC-typ_CS"/>
</dbReference>
<dbReference type="RefSeq" id="WP_104982881.1">
    <property type="nucleotide sequence ID" value="NZ_CP012673.1"/>
</dbReference>
<dbReference type="OrthoDB" id="112032at2"/>